<dbReference type="PANTHER" id="PTHR47989">
    <property type="entry name" value="OS01G0750732 PROTEIN"/>
    <property type="match status" value="1"/>
</dbReference>
<proteinExistence type="predicted"/>
<dbReference type="PROSITE" id="PS00108">
    <property type="entry name" value="PROTEIN_KINASE_ST"/>
    <property type="match status" value="1"/>
</dbReference>
<dbReference type="PROSITE" id="PS00107">
    <property type="entry name" value="PROTEIN_KINASE_ATP"/>
    <property type="match status" value="1"/>
</dbReference>
<feature type="domain" description="Protein kinase" evidence="10">
    <location>
        <begin position="642"/>
        <end position="918"/>
    </location>
</feature>
<keyword evidence="12" id="KW-1185">Reference proteome</keyword>
<evidence type="ECO:0000256" key="7">
    <source>
        <dbReference type="SAM" id="MobiDB-lite"/>
    </source>
</evidence>
<evidence type="ECO:0000256" key="3">
    <source>
        <dbReference type="ARBA" id="ARBA00022741"/>
    </source>
</evidence>
<evidence type="ECO:0000256" key="2">
    <source>
        <dbReference type="ARBA" id="ARBA00022679"/>
    </source>
</evidence>
<evidence type="ECO:0000256" key="9">
    <source>
        <dbReference type="SAM" id="SignalP"/>
    </source>
</evidence>
<feature type="region of interest" description="Disordered" evidence="7">
    <location>
        <begin position="107"/>
        <end position="225"/>
    </location>
</feature>
<keyword evidence="5 6" id="KW-0067">ATP-binding</keyword>
<dbReference type="FunFam" id="1.10.510.10:FF:000051">
    <property type="entry name" value="Receptor-like serine/threonine-protein kinase ALE2"/>
    <property type="match status" value="1"/>
</dbReference>
<feature type="transmembrane region" description="Helical" evidence="8">
    <location>
        <begin position="472"/>
        <end position="495"/>
    </location>
</feature>
<name>A0AAN8UDD8_9MAGN</name>
<keyword evidence="2" id="KW-0808">Transferase</keyword>
<reference evidence="11 12" key="1">
    <citation type="submission" date="2023-12" db="EMBL/GenBank/DDBJ databases">
        <title>A high-quality genome assembly for Dillenia turbinata (Dilleniales).</title>
        <authorList>
            <person name="Chanderbali A."/>
        </authorList>
    </citation>
    <scope>NUCLEOTIDE SEQUENCE [LARGE SCALE GENOMIC DNA]</scope>
    <source>
        <strain evidence="11">LSX21</strain>
        <tissue evidence="11">Leaf</tissue>
    </source>
</reference>
<dbReference type="SUPFAM" id="SSF56112">
    <property type="entry name" value="Protein kinase-like (PK-like)"/>
    <property type="match status" value="1"/>
</dbReference>
<feature type="signal peptide" evidence="9">
    <location>
        <begin position="1"/>
        <end position="19"/>
    </location>
</feature>
<organism evidence="11 12">
    <name type="scientific">Dillenia turbinata</name>
    <dbReference type="NCBI Taxonomy" id="194707"/>
    <lineage>
        <taxon>Eukaryota</taxon>
        <taxon>Viridiplantae</taxon>
        <taxon>Streptophyta</taxon>
        <taxon>Embryophyta</taxon>
        <taxon>Tracheophyta</taxon>
        <taxon>Spermatophyta</taxon>
        <taxon>Magnoliopsida</taxon>
        <taxon>eudicotyledons</taxon>
        <taxon>Gunneridae</taxon>
        <taxon>Pentapetalae</taxon>
        <taxon>Dilleniales</taxon>
        <taxon>Dilleniaceae</taxon>
        <taxon>Dillenia</taxon>
    </lineage>
</organism>
<keyword evidence="1" id="KW-0723">Serine/threonine-protein kinase</keyword>
<feature type="compositionally biased region" description="Polar residues" evidence="7">
    <location>
        <begin position="124"/>
        <end position="137"/>
    </location>
</feature>
<evidence type="ECO:0000259" key="10">
    <source>
        <dbReference type="PROSITE" id="PS50011"/>
    </source>
</evidence>
<evidence type="ECO:0000256" key="6">
    <source>
        <dbReference type="PROSITE-ProRule" id="PRU10141"/>
    </source>
</evidence>
<gene>
    <name evidence="11" type="ORF">RJ641_019870</name>
</gene>
<dbReference type="InterPro" id="IPR011009">
    <property type="entry name" value="Kinase-like_dom_sf"/>
</dbReference>
<dbReference type="FunFam" id="3.30.200.20:FF:000146">
    <property type="entry name" value="receptor-like serine/threonine-protein kinase ALE2"/>
    <property type="match status" value="1"/>
</dbReference>
<dbReference type="EMBL" id="JBAMMX010000025">
    <property type="protein sequence ID" value="KAK6914753.1"/>
    <property type="molecule type" value="Genomic_DNA"/>
</dbReference>
<sequence>MRKRLILLCLLQIILDVHGSAGSTESPYVFRDASAPKKLPKEPLRLHQGRMEPREQDFSVSIDFVYNNKLIKGIDKNTKSFSKVLRVKLIYSTNTILKRHGIPAAGRPAKEFHKSSPMDYSPTDAPTPSTSVKTTDNAPAPSSPSPAKTWAHSPASPPSSSLHKHHHGGNKSTKTGSTPNHKWHSPARSHQGQGPAFSPVKAPDIPPTSQHFLAPAPSPTTQTSQTKGMGRIIVFLCLRIRGPSFHMISDKQIPLSCFVSAILLSPQVSPAKSSAKKMKAPPPPPVMTLPPPPPNEDCMSLICTEPLTDSAPGSPCGCVWPIQVKLRLNVALYTFFPLVSELAEEIAAGLSLNRSQVQLMGANAASEQLEKTVVLINLVPLGETFNYSTAISTYEKFWNNQVIIRKYLFGAYETLYVHYPGLPPSPPTVSSSINSMDDGPYNNGRDNNGRTIKPLGVDLPTRQKHSLSWRKVILIVLSSVAALVLCTGLACLLLLKSGSSVRKPEQAPQVLMPPFAKPSGKIVLTSIPMLFINSTKSNARYPQLGLMVCEQCKLLEKNNISYLLNLLNFLTSPKGMNIFLKMVFTFSYLTPLFEQLLSGATGLMAGSIASSASLSFSSSNLTYTGSAKTFSLYEIEKATDNFDASRILGEGGSGLVYNGVLDDGTRVAVKVLKRDDQQCGREFFAEVEMLSRLHHRNLVKLIGICTEDHTYCLVYELIPSGSVESHLHGADKETALLDWDARLKIALGAARGLAYLHEDSSPRVIHRDFKSGNILLEHDFTPKVSDFGLARTALDEGNKHISTRVMGTFGYLAPEYAMTGHLLVKSDVYSYGVVLLELLTGRKPVDLTRPPGQENLVAWARPLLTSREGLEIIIDPSLKTNLPLDSMAKVAAIASMCVQPEVAHRPFMGEVVQALKLVCNDFDETKEMASKCCSQEDFSIDVDTKVGSMFDELPETLGTSHTMAGFDPSYNAKLALSTTDLLTSSAGLESQEFGSFRRLSSSGPLRAGRGRQFWQRLRGSSRGSVSEHGFTFKLWAGSR</sequence>
<dbReference type="Gene3D" id="1.10.510.10">
    <property type="entry name" value="Transferase(Phosphotransferase) domain 1"/>
    <property type="match status" value="1"/>
</dbReference>
<keyword evidence="8" id="KW-0472">Membrane</keyword>
<dbReference type="AlphaFoldDB" id="A0AAN8UDD8"/>
<feature type="chain" id="PRO_5042869197" evidence="9">
    <location>
        <begin position="20"/>
        <end position="1039"/>
    </location>
</feature>
<dbReference type="PROSITE" id="PS50011">
    <property type="entry name" value="PROTEIN_KINASE_DOM"/>
    <property type="match status" value="1"/>
</dbReference>
<dbReference type="Pfam" id="PF23180">
    <property type="entry name" value="ALE2_N"/>
    <property type="match status" value="1"/>
</dbReference>
<keyword evidence="9" id="KW-0732">Signal</keyword>
<dbReference type="InterPro" id="IPR017441">
    <property type="entry name" value="Protein_kinase_ATP_BS"/>
</dbReference>
<accession>A0AAN8UDD8</accession>
<protein>
    <submittedName>
        <fullName evidence="11">Serine-threonine/tyrosine-protein kinase, catalytic domain</fullName>
    </submittedName>
</protein>
<comment type="caution">
    <text evidence="11">The sequence shown here is derived from an EMBL/GenBank/DDBJ whole genome shotgun (WGS) entry which is preliminary data.</text>
</comment>
<evidence type="ECO:0000256" key="1">
    <source>
        <dbReference type="ARBA" id="ARBA00022527"/>
    </source>
</evidence>
<dbReference type="GO" id="GO:0005524">
    <property type="term" value="F:ATP binding"/>
    <property type="evidence" value="ECO:0007669"/>
    <property type="project" value="UniProtKB-UniRule"/>
</dbReference>
<feature type="compositionally biased region" description="Polar residues" evidence="7">
    <location>
        <begin position="170"/>
        <end position="180"/>
    </location>
</feature>
<feature type="compositionally biased region" description="Low complexity" evidence="7">
    <location>
        <begin position="152"/>
        <end position="161"/>
    </location>
</feature>
<dbReference type="Pfam" id="PF07714">
    <property type="entry name" value="PK_Tyr_Ser-Thr"/>
    <property type="match status" value="1"/>
</dbReference>
<dbReference type="InterPro" id="IPR000719">
    <property type="entry name" value="Prot_kinase_dom"/>
</dbReference>
<feature type="binding site" evidence="6">
    <location>
        <position position="670"/>
    </location>
    <ligand>
        <name>ATP</name>
        <dbReference type="ChEBI" id="CHEBI:30616"/>
    </ligand>
</feature>
<evidence type="ECO:0000256" key="5">
    <source>
        <dbReference type="ARBA" id="ARBA00022840"/>
    </source>
</evidence>
<evidence type="ECO:0000313" key="12">
    <source>
        <dbReference type="Proteomes" id="UP001370490"/>
    </source>
</evidence>
<dbReference type="InterPro" id="IPR057597">
    <property type="entry name" value="ALE2_N"/>
</dbReference>
<keyword evidence="8" id="KW-0812">Transmembrane</keyword>
<evidence type="ECO:0000256" key="8">
    <source>
        <dbReference type="SAM" id="Phobius"/>
    </source>
</evidence>
<keyword evidence="4 11" id="KW-0418">Kinase</keyword>
<evidence type="ECO:0000313" key="11">
    <source>
        <dbReference type="EMBL" id="KAK6914753.1"/>
    </source>
</evidence>
<dbReference type="GO" id="GO:0004674">
    <property type="term" value="F:protein serine/threonine kinase activity"/>
    <property type="evidence" value="ECO:0007669"/>
    <property type="project" value="UniProtKB-KW"/>
</dbReference>
<dbReference type="Gene3D" id="3.30.200.20">
    <property type="entry name" value="Phosphorylase Kinase, domain 1"/>
    <property type="match status" value="1"/>
</dbReference>
<keyword evidence="8" id="KW-1133">Transmembrane helix</keyword>
<keyword evidence="3 6" id="KW-0547">Nucleotide-binding</keyword>
<dbReference type="CDD" id="cd14066">
    <property type="entry name" value="STKc_IRAK"/>
    <property type="match status" value="1"/>
</dbReference>
<evidence type="ECO:0000256" key="4">
    <source>
        <dbReference type="ARBA" id="ARBA00022777"/>
    </source>
</evidence>
<dbReference type="PANTHER" id="PTHR47989:SF45">
    <property type="entry name" value="OS01G0709500 PROTEIN"/>
    <property type="match status" value="1"/>
</dbReference>
<dbReference type="Proteomes" id="UP001370490">
    <property type="component" value="Unassembled WGS sequence"/>
</dbReference>
<dbReference type="InterPro" id="IPR001245">
    <property type="entry name" value="Ser-Thr/Tyr_kinase_cat_dom"/>
</dbReference>
<dbReference type="InterPro" id="IPR008271">
    <property type="entry name" value="Ser/Thr_kinase_AS"/>
</dbReference>